<gene>
    <name evidence="1" type="ORF">KDH_72450</name>
</gene>
<keyword evidence="2" id="KW-1185">Reference proteome</keyword>
<comment type="caution">
    <text evidence="1">The sequence shown here is derived from an EMBL/GenBank/DDBJ whole genome shotgun (WGS) entry which is preliminary data.</text>
</comment>
<evidence type="ECO:0000313" key="1">
    <source>
        <dbReference type="EMBL" id="GLV60426.1"/>
    </source>
</evidence>
<dbReference type="Gene3D" id="3.90.1200.10">
    <property type="match status" value="1"/>
</dbReference>
<dbReference type="InterPro" id="IPR011009">
    <property type="entry name" value="Kinase-like_dom_sf"/>
</dbReference>
<sequence length="391" mass="43918">MPSEIVMDVIVSRATAILRRSWNGPFHLEQPVLVSDRDRNQVFRCRVQGDGALPDSIIIKLIKDPLDPVRGLTDWASLAFLSQLAGEDAVAPRFLGGDADQLLFVMEDLGDEGDIERILQEGDASRATTMLCALARQMGTLHVTTMGHESLFQRMCEDLSLATVPARFREAERWLEGCQKVERWCRELDYVPPGGFEQACRRIADTFADPGDFLAFTHGDPAPTNNCLRSRERDRLPDPGRGKLDTYLIDFEYAGFRHALYDLTGWNILCPLPEDCVRLMSEQLRARLAPACPAAGRDEDYQSAWAALCSYRAMALISWMPLSLIARNEPWVGEWSGREALLVALRRWEEAARDVQDLEVMSLVAAQLLSRCQALWPDIAADRIPAWPAFA</sequence>
<evidence type="ECO:0000313" key="2">
    <source>
        <dbReference type="Proteomes" id="UP001344906"/>
    </source>
</evidence>
<name>A0ABQ6G6J0_9CHLR</name>
<evidence type="ECO:0008006" key="3">
    <source>
        <dbReference type="Google" id="ProtNLM"/>
    </source>
</evidence>
<reference evidence="1 2" key="1">
    <citation type="submission" date="2023-02" db="EMBL/GenBank/DDBJ databases">
        <title>Dictyobacter halimunensis sp. nov., a new member of the class Ktedonobacteria from forest soil in a geothermal area.</title>
        <authorList>
            <person name="Rachmania M.K."/>
            <person name="Ningsih F."/>
            <person name="Sakai Y."/>
            <person name="Yabe S."/>
            <person name="Yokota A."/>
            <person name="Sjamsuridzal W."/>
        </authorList>
    </citation>
    <scope>NUCLEOTIDE SEQUENCE [LARGE SCALE GENOMIC DNA]</scope>
    <source>
        <strain evidence="1 2">S3.2.2.5</strain>
    </source>
</reference>
<dbReference type="EMBL" id="BSRI01000002">
    <property type="protein sequence ID" value="GLV60426.1"/>
    <property type="molecule type" value="Genomic_DNA"/>
</dbReference>
<dbReference type="Proteomes" id="UP001344906">
    <property type="component" value="Unassembled WGS sequence"/>
</dbReference>
<proteinExistence type="predicted"/>
<protein>
    <recommendedName>
        <fullName evidence="3">Aminoglycoside phosphotransferase domain-containing protein</fullName>
    </recommendedName>
</protein>
<dbReference type="RefSeq" id="WP_338257493.1">
    <property type="nucleotide sequence ID" value="NZ_BSRI01000002.1"/>
</dbReference>
<organism evidence="1 2">
    <name type="scientific">Dictyobacter halimunensis</name>
    <dbReference type="NCBI Taxonomy" id="3026934"/>
    <lineage>
        <taxon>Bacteria</taxon>
        <taxon>Bacillati</taxon>
        <taxon>Chloroflexota</taxon>
        <taxon>Ktedonobacteria</taxon>
        <taxon>Ktedonobacterales</taxon>
        <taxon>Dictyobacteraceae</taxon>
        <taxon>Dictyobacter</taxon>
    </lineage>
</organism>
<accession>A0ABQ6G6J0</accession>
<dbReference type="SUPFAM" id="SSF56112">
    <property type="entry name" value="Protein kinase-like (PK-like)"/>
    <property type="match status" value="1"/>
</dbReference>